<dbReference type="PANTHER" id="PTHR30007">
    <property type="entry name" value="PHP DOMAIN PROTEIN"/>
    <property type="match status" value="1"/>
</dbReference>
<dbReference type="PANTHER" id="PTHR30007:SF0">
    <property type="entry name" value="TRANSPOSASE"/>
    <property type="match status" value="1"/>
</dbReference>
<dbReference type="AlphaFoldDB" id="F8KX24"/>
<reference evidence="3 4" key="2">
    <citation type="journal article" date="2011" name="Mol. Biol. Evol.">
        <title>Unity in variety--the pan-genome of the Chlamydiae.</title>
        <authorList>
            <person name="Collingro A."/>
            <person name="Tischler P."/>
            <person name="Weinmaier T."/>
            <person name="Penz T."/>
            <person name="Heinz E."/>
            <person name="Brunham R.C."/>
            <person name="Read T.D."/>
            <person name="Bavoil P.M."/>
            <person name="Sachse K."/>
            <person name="Kahane S."/>
            <person name="Friedman M.G."/>
            <person name="Rattei T."/>
            <person name="Myers G.S."/>
            <person name="Horn M."/>
        </authorList>
    </citation>
    <scope>NUCLEOTIDE SEQUENCE [LARGE SCALE GENOMIC DNA]</scope>
    <source>
        <strain evidence="4">UV7</strain>
    </source>
</reference>
<evidence type="ECO:0000313" key="4">
    <source>
        <dbReference type="Proteomes" id="UP000000495"/>
    </source>
</evidence>
<dbReference type="STRING" id="765952.PUV_05410"/>
<dbReference type="NCBIfam" id="NF033580">
    <property type="entry name" value="transpos_IS5_3"/>
    <property type="match status" value="1"/>
</dbReference>
<dbReference type="EMBL" id="FR872580">
    <property type="protein sequence ID" value="CCB85491.1"/>
    <property type="molecule type" value="Genomic_DNA"/>
</dbReference>
<accession>F8KX24</accession>
<dbReference type="InterPro" id="IPR025161">
    <property type="entry name" value="IS402-like_dom"/>
</dbReference>
<protein>
    <submittedName>
        <fullName evidence="3">Putative transposase</fullName>
    </submittedName>
</protein>
<sequence length="140" mass="16382">MRKAYPDDLTDDEWAIVEPLLPKRKSNRGRKPKHSKREILNAILYLLRTGCQWRHLPHDFPHWKSVYTQFLRWSQQGVFEDLNRQLVKLARIKKGRTPDPSAAIVDSQSVKTTEKGASKDTTEERKSRVEKGAYWLILKG</sequence>
<dbReference type="KEGG" id="puv:PUV_05410"/>
<dbReference type="Pfam" id="PF13340">
    <property type="entry name" value="DUF4096"/>
    <property type="match status" value="1"/>
</dbReference>
<reference key="1">
    <citation type="journal article" date="2011" name="Mol. Biol. Evol.">
        <title>Unity in variety -- the pan-genome of the Chlamydiae.</title>
        <authorList>
            <person name="Collingro A."/>
            <person name="Tischler P."/>
            <person name="Weinmaier T."/>
            <person name="Penz T."/>
            <person name="Heinz E."/>
            <person name="Brunham R.C."/>
            <person name="Read T.D."/>
            <person name="Bavoil P.M."/>
            <person name="Sachse K."/>
            <person name="Kahane S."/>
            <person name="Friedman M.G."/>
            <person name="Rattei T."/>
            <person name="Myers G.S.A."/>
            <person name="Horn M."/>
        </authorList>
    </citation>
    <scope>NUCLEOTIDE SEQUENCE</scope>
    <source>
        <strain>UV7</strain>
    </source>
</reference>
<evidence type="ECO:0000256" key="1">
    <source>
        <dbReference type="SAM" id="MobiDB-lite"/>
    </source>
</evidence>
<feature type="compositionally biased region" description="Basic and acidic residues" evidence="1">
    <location>
        <begin position="112"/>
        <end position="128"/>
    </location>
</feature>
<organism evidence="3 4">
    <name type="scientific">Parachlamydia acanthamoebae (strain UV7)</name>
    <dbReference type="NCBI Taxonomy" id="765952"/>
    <lineage>
        <taxon>Bacteria</taxon>
        <taxon>Pseudomonadati</taxon>
        <taxon>Chlamydiota</taxon>
        <taxon>Chlamydiia</taxon>
        <taxon>Parachlamydiales</taxon>
        <taxon>Parachlamydiaceae</taxon>
        <taxon>Parachlamydia</taxon>
    </lineage>
</organism>
<evidence type="ECO:0000259" key="2">
    <source>
        <dbReference type="Pfam" id="PF13340"/>
    </source>
</evidence>
<dbReference type="Proteomes" id="UP000000495">
    <property type="component" value="Chromosome"/>
</dbReference>
<feature type="region of interest" description="Disordered" evidence="1">
    <location>
        <begin position="97"/>
        <end position="128"/>
    </location>
</feature>
<evidence type="ECO:0000313" key="3">
    <source>
        <dbReference type="EMBL" id="CCB85491.1"/>
    </source>
</evidence>
<proteinExistence type="predicted"/>
<gene>
    <name evidence="3" type="ordered locus">PUV_05410</name>
</gene>
<dbReference type="HOGENOM" id="CLU_055261_15_0_0"/>
<name>F8KX24_PARAV</name>
<dbReference type="eggNOG" id="COG3293">
    <property type="taxonomic scope" value="Bacteria"/>
</dbReference>
<feature type="domain" description="Insertion element IS402-like" evidence="2">
    <location>
        <begin position="9"/>
        <end position="82"/>
    </location>
</feature>
<keyword evidence="4" id="KW-1185">Reference proteome</keyword>